<dbReference type="OrthoDB" id="269227at2759"/>
<evidence type="ECO:0000313" key="8">
    <source>
        <dbReference type="Proteomes" id="UP001063166"/>
    </source>
</evidence>
<evidence type="ECO:0000256" key="3">
    <source>
        <dbReference type="ARBA" id="ARBA00022630"/>
    </source>
</evidence>
<name>A0A9P3URP9_LYOSH</name>
<comment type="caution">
    <text evidence="7">The sequence shown here is derived from an EMBL/GenBank/DDBJ whole genome shotgun (WGS) entry which is preliminary data.</text>
</comment>
<dbReference type="GO" id="GO:0016614">
    <property type="term" value="F:oxidoreductase activity, acting on CH-OH group of donors"/>
    <property type="evidence" value="ECO:0007669"/>
    <property type="project" value="InterPro"/>
</dbReference>
<accession>A0A9P3URP9</accession>
<proteinExistence type="inferred from homology"/>
<comment type="similarity">
    <text evidence="2">Belongs to the GMC oxidoreductase family.</text>
</comment>
<feature type="signal peptide" evidence="5">
    <location>
        <begin position="1"/>
        <end position="20"/>
    </location>
</feature>
<dbReference type="GO" id="GO:0050660">
    <property type="term" value="F:flavin adenine dinucleotide binding"/>
    <property type="evidence" value="ECO:0007669"/>
    <property type="project" value="InterPro"/>
</dbReference>
<protein>
    <submittedName>
        <fullName evidence="7">Aryl-alcohol oxidase</fullName>
    </submittedName>
</protein>
<dbReference type="SUPFAM" id="SSF51905">
    <property type="entry name" value="FAD/NAD(P)-binding domain"/>
    <property type="match status" value="1"/>
</dbReference>
<reference evidence="7" key="1">
    <citation type="submission" date="2022-07" db="EMBL/GenBank/DDBJ databases">
        <title>The genome of Lyophyllum shimeji provides insight into the initial evolution of ectomycorrhizal fungal genome.</title>
        <authorList>
            <person name="Kobayashi Y."/>
            <person name="Shibata T."/>
            <person name="Hirakawa H."/>
            <person name="Shigenobu S."/>
            <person name="Nishiyama T."/>
            <person name="Yamada A."/>
            <person name="Hasebe M."/>
            <person name="Kawaguchi M."/>
        </authorList>
    </citation>
    <scope>NUCLEOTIDE SEQUENCE</scope>
    <source>
        <strain evidence="7">AT787</strain>
    </source>
</reference>
<dbReference type="PANTHER" id="PTHR11552:SF147">
    <property type="entry name" value="CHOLINE DEHYDROGENASE, MITOCHONDRIAL"/>
    <property type="match status" value="1"/>
</dbReference>
<dbReference type="Proteomes" id="UP001063166">
    <property type="component" value="Unassembled WGS sequence"/>
</dbReference>
<evidence type="ECO:0000259" key="6">
    <source>
        <dbReference type="Pfam" id="PF00732"/>
    </source>
</evidence>
<comment type="cofactor">
    <cofactor evidence="1">
        <name>FAD</name>
        <dbReference type="ChEBI" id="CHEBI:57692"/>
    </cofactor>
</comment>
<keyword evidence="4" id="KW-0274">FAD</keyword>
<dbReference type="Gene3D" id="3.30.560.10">
    <property type="entry name" value="Glucose Oxidase, domain 3"/>
    <property type="match status" value="1"/>
</dbReference>
<dbReference type="InterPro" id="IPR036188">
    <property type="entry name" value="FAD/NAD-bd_sf"/>
</dbReference>
<dbReference type="EMBL" id="BRPK01000008">
    <property type="protein sequence ID" value="GLB40421.1"/>
    <property type="molecule type" value="Genomic_DNA"/>
</dbReference>
<dbReference type="AlphaFoldDB" id="A0A9P3URP9"/>
<keyword evidence="5" id="KW-0732">Signal</keyword>
<evidence type="ECO:0000256" key="2">
    <source>
        <dbReference type="ARBA" id="ARBA00010790"/>
    </source>
</evidence>
<gene>
    <name evidence="7" type="ORF">LshimejAT787_0802920</name>
</gene>
<dbReference type="PANTHER" id="PTHR11552">
    <property type="entry name" value="GLUCOSE-METHANOL-CHOLINE GMC OXIDOREDUCTASE"/>
    <property type="match status" value="1"/>
</dbReference>
<organism evidence="7 8">
    <name type="scientific">Lyophyllum shimeji</name>
    <name type="common">Hon-shimeji</name>
    <name type="synonym">Tricholoma shimeji</name>
    <dbReference type="NCBI Taxonomy" id="47721"/>
    <lineage>
        <taxon>Eukaryota</taxon>
        <taxon>Fungi</taxon>
        <taxon>Dikarya</taxon>
        <taxon>Basidiomycota</taxon>
        <taxon>Agaricomycotina</taxon>
        <taxon>Agaricomycetes</taxon>
        <taxon>Agaricomycetidae</taxon>
        <taxon>Agaricales</taxon>
        <taxon>Tricholomatineae</taxon>
        <taxon>Lyophyllaceae</taxon>
        <taxon>Lyophyllum</taxon>
    </lineage>
</organism>
<feature type="domain" description="Glucose-methanol-choline oxidoreductase N-terminal" evidence="6">
    <location>
        <begin position="34"/>
        <end position="248"/>
    </location>
</feature>
<dbReference type="Gene3D" id="3.50.50.60">
    <property type="entry name" value="FAD/NAD(P)-binding domain"/>
    <property type="match status" value="1"/>
</dbReference>
<keyword evidence="3" id="KW-0285">Flavoprotein</keyword>
<evidence type="ECO:0000256" key="5">
    <source>
        <dbReference type="SAM" id="SignalP"/>
    </source>
</evidence>
<evidence type="ECO:0000313" key="7">
    <source>
        <dbReference type="EMBL" id="GLB40421.1"/>
    </source>
</evidence>
<feature type="chain" id="PRO_5040389876" evidence="5">
    <location>
        <begin position="21"/>
        <end position="294"/>
    </location>
</feature>
<dbReference type="Pfam" id="PF00732">
    <property type="entry name" value="GMC_oxred_N"/>
    <property type="match status" value="1"/>
</dbReference>
<sequence>MPSLHIVACVLLAGVTSSSAAIYDRFESLPGVKYDFIVIGGGTAGNVVANRLTEDPRVNVLVFESGPSNEGVLDSIVPFFATSLENTAYDWNFTTTPQRGLSGRSLAYPRGHILGGSSSINGMFYTRGSSSDFDRFAAVTQDPGWSWNNIQPYIRKNERWTTPADHHNTQGQFDPSVHGFNGINAVSLSGFPQPTDPRVMQTTVQLSQEFPFNQDTNSGNPLGLGWLQTTIDHGKRSSSATSYLGPRVLQTKSNGHTIAIRAVEFTDVNRPGPRMTLTASKELLQVQSALLISS</sequence>
<evidence type="ECO:0000256" key="1">
    <source>
        <dbReference type="ARBA" id="ARBA00001974"/>
    </source>
</evidence>
<dbReference type="InterPro" id="IPR012132">
    <property type="entry name" value="GMC_OxRdtase"/>
</dbReference>
<keyword evidence="8" id="KW-1185">Reference proteome</keyword>
<dbReference type="InterPro" id="IPR000172">
    <property type="entry name" value="GMC_OxRdtase_N"/>
</dbReference>
<evidence type="ECO:0000256" key="4">
    <source>
        <dbReference type="ARBA" id="ARBA00022827"/>
    </source>
</evidence>